<dbReference type="KEGG" id="msv:Mesil_0201"/>
<dbReference type="PANTHER" id="PTHR23526:SF2">
    <property type="entry name" value="MAJOR FACILITATOR SUPERFAMILY (MFS) PROFILE DOMAIN-CONTAINING PROTEIN"/>
    <property type="match status" value="1"/>
</dbReference>
<dbReference type="Proteomes" id="UP000001916">
    <property type="component" value="Chromosome"/>
</dbReference>
<feature type="transmembrane region" description="Helical" evidence="1">
    <location>
        <begin position="220"/>
        <end position="242"/>
    </location>
</feature>
<sequence length="402" mass="42663">MGFLWGTAEPKRSQNISIWEGFLAVLFINWSTGVVMTGYALWLGATPAALAVLGALPTVAQFAAPLALLFSGSRKRLTILLASGGRALFGLVLLLPLLPEDWRIPGLLLVAALSQFVIAPVNVLWTSWMADLVPERERGSYFGFRNAILGLVGTLGNLLAGAVIDQMGKPWGFLLVLGVGVVAGVSATLFLRLQLEPPAPIPKITPAEFRSPLKDGGFRGFLVFVAAFMGAVAVGSSFVFPLFLQYARMTFAEVGLWTVIAASAGLLVGPWWGRVADYIGHMRVLIYTSGIAAVVLPTLWLLGGPGRVGPIWLAAVCDPIAWGGLGTALTNIALQSAPAQRRNLYLAWYWVAFAVGGVLGATVGGTLGSLELGPSPYHLPIVASMALRAAAVGYLIRRFRRG</sequence>
<feature type="transmembrane region" description="Helical" evidence="1">
    <location>
        <begin position="346"/>
        <end position="365"/>
    </location>
</feature>
<name>D7BGZ1_ALLS1</name>
<keyword evidence="1" id="KW-0812">Transmembrane</keyword>
<feature type="transmembrane region" description="Helical" evidence="1">
    <location>
        <begin position="284"/>
        <end position="303"/>
    </location>
</feature>
<feature type="transmembrane region" description="Helical" evidence="1">
    <location>
        <begin position="77"/>
        <end position="98"/>
    </location>
</feature>
<dbReference type="Gene3D" id="1.20.1250.20">
    <property type="entry name" value="MFS general substrate transporter like domains"/>
    <property type="match status" value="2"/>
</dbReference>
<feature type="transmembrane region" description="Helical" evidence="1">
    <location>
        <begin position="170"/>
        <end position="191"/>
    </location>
</feature>
<reference evidence="2 3" key="1">
    <citation type="journal article" date="2010" name="Stand. Genomic Sci.">
        <title>Complete genome sequence of Meiothermus silvanus type strain (VI-R2).</title>
        <authorList>
            <person name="Sikorski J."/>
            <person name="Tindall B.J."/>
            <person name="Lowry S."/>
            <person name="Lucas S."/>
            <person name="Nolan M."/>
            <person name="Copeland A."/>
            <person name="Glavina Del Rio T."/>
            <person name="Tice H."/>
            <person name="Cheng J.F."/>
            <person name="Han C."/>
            <person name="Pitluck S."/>
            <person name="Liolios K."/>
            <person name="Ivanova N."/>
            <person name="Mavromatis K."/>
            <person name="Mikhailova N."/>
            <person name="Pati A."/>
            <person name="Goodwin L."/>
            <person name="Chen A."/>
            <person name="Palaniappan K."/>
            <person name="Land M."/>
            <person name="Hauser L."/>
            <person name="Chang Y.J."/>
            <person name="Jeffries C.D."/>
            <person name="Rohde M."/>
            <person name="Goker M."/>
            <person name="Woyke T."/>
            <person name="Bristow J."/>
            <person name="Eisen J.A."/>
            <person name="Markowitz V."/>
            <person name="Hugenholtz P."/>
            <person name="Kyrpides N.C."/>
            <person name="Klenk H.P."/>
            <person name="Lapidus A."/>
        </authorList>
    </citation>
    <scope>NUCLEOTIDE SEQUENCE [LARGE SCALE GENOMIC DNA]</scope>
    <source>
        <strain evidence="3">ATCC 700542 / DSM 9946 / VI-R2</strain>
    </source>
</reference>
<evidence type="ECO:0000313" key="2">
    <source>
        <dbReference type="EMBL" id="ADH62145.1"/>
    </source>
</evidence>
<feature type="transmembrane region" description="Helical" evidence="1">
    <location>
        <begin position="146"/>
        <end position="164"/>
    </location>
</feature>
<dbReference type="AlphaFoldDB" id="D7BGZ1"/>
<dbReference type="RefSeq" id="WP_013156752.1">
    <property type="nucleotide sequence ID" value="NC_014212.1"/>
</dbReference>
<dbReference type="PANTHER" id="PTHR23526">
    <property type="entry name" value="INTEGRAL MEMBRANE TRANSPORT PROTEIN-RELATED"/>
    <property type="match status" value="1"/>
</dbReference>
<dbReference type="GO" id="GO:0022857">
    <property type="term" value="F:transmembrane transporter activity"/>
    <property type="evidence" value="ECO:0007669"/>
    <property type="project" value="InterPro"/>
</dbReference>
<protein>
    <submittedName>
        <fullName evidence="2">Major facilitator superfamily MFS_1</fullName>
    </submittedName>
</protein>
<feature type="transmembrane region" description="Helical" evidence="1">
    <location>
        <begin position="104"/>
        <end position="125"/>
    </location>
</feature>
<organism evidence="2 3">
    <name type="scientific">Allomeiothermus silvanus (strain ATCC 700542 / DSM 9946 / NBRC 106475 / NCIMB 13440 / VI-R2)</name>
    <name type="common">Thermus silvanus</name>
    <dbReference type="NCBI Taxonomy" id="526227"/>
    <lineage>
        <taxon>Bacteria</taxon>
        <taxon>Thermotogati</taxon>
        <taxon>Deinococcota</taxon>
        <taxon>Deinococci</taxon>
        <taxon>Thermales</taxon>
        <taxon>Thermaceae</taxon>
        <taxon>Allomeiothermus</taxon>
    </lineage>
</organism>
<keyword evidence="1" id="KW-0472">Membrane</keyword>
<gene>
    <name evidence="2" type="ordered locus">Mesil_0201</name>
</gene>
<dbReference type="STRING" id="526227.Mesil_0201"/>
<feature type="transmembrane region" description="Helical" evidence="1">
    <location>
        <begin position="21"/>
        <end position="42"/>
    </location>
</feature>
<dbReference type="eggNOG" id="COG2814">
    <property type="taxonomic scope" value="Bacteria"/>
</dbReference>
<keyword evidence="3" id="KW-1185">Reference proteome</keyword>
<feature type="transmembrane region" description="Helical" evidence="1">
    <location>
        <begin position="309"/>
        <end position="334"/>
    </location>
</feature>
<dbReference type="EMBL" id="CP002042">
    <property type="protein sequence ID" value="ADH62145.1"/>
    <property type="molecule type" value="Genomic_DNA"/>
</dbReference>
<evidence type="ECO:0000256" key="1">
    <source>
        <dbReference type="SAM" id="Phobius"/>
    </source>
</evidence>
<proteinExistence type="predicted"/>
<keyword evidence="1" id="KW-1133">Transmembrane helix</keyword>
<dbReference type="HOGENOM" id="CLU_025379_2_0_0"/>
<dbReference type="InterPro" id="IPR036259">
    <property type="entry name" value="MFS_trans_sf"/>
</dbReference>
<dbReference type="InterPro" id="IPR052528">
    <property type="entry name" value="Sugar_transport-like"/>
</dbReference>
<feature type="transmembrane region" description="Helical" evidence="1">
    <location>
        <begin position="254"/>
        <end position="272"/>
    </location>
</feature>
<feature type="transmembrane region" description="Helical" evidence="1">
    <location>
        <begin position="377"/>
        <end position="396"/>
    </location>
</feature>
<accession>D7BGZ1</accession>
<dbReference type="SUPFAM" id="SSF103473">
    <property type="entry name" value="MFS general substrate transporter"/>
    <property type="match status" value="1"/>
</dbReference>
<feature type="transmembrane region" description="Helical" evidence="1">
    <location>
        <begin position="48"/>
        <end position="70"/>
    </location>
</feature>
<dbReference type="Pfam" id="PF07690">
    <property type="entry name" value="MFS_1"/>
    <property type="match status" value="1"/>
</dbReference>
<evidence type="ECO:0000313" key="3">
    <source>
        <dbReference type="Proteomes" id="UP000001916"/>
    </source>
</evidence>
<dbReference type="InterPro" id="IPR011701">
    <property type="entry name" value="MFS"/>
</dbReference>